<reference evidence="2 3" key="1">
    <citation type="submission" date="2018-04" db="EMBL/GenBank/DDBJ databases">
        <title>The genome of golden apple snail Pomacea canaliculata provides insight into stress tolerance and invasive adaptation.</title>
        <authorList>
            <person name="Liu C."/>
            <person name="Liu B."/>
            <person name="Ren Y."/>
            <person name="Zhang Y."/>
            <person name="Wang H."/>
            <person name="Li S."/>
            <person name="Jiang F."/>
            <person name="Yin L."/>
            <person name="Zhang G."/>
            <person name="Qian W."/>
            <person name="Fan W."/>
        </authorList>
    </citation>
    <scope>NUCLEOTIDE SEQUENCE [LARGE SCALE GENOMIC DNA]</scope>
    <source>
        <strain evidence="2">SZHN2017</strain>
        <tissue evidence="2">Muscle</tissue>
    </source>
</reference>
<feature type="compositionally biased region" description="Polar residues" evidence="1">
    <location>
        <begin position="363"/>
        <end position="379"/>
    </location>
</feature>
<feature type="compositionally biased region" description="Polar residues" evidence="1">
    <location>
        <begin position="966"/>
        <end position="979"/>
    </location>
</feature>
<feature type="region of interest" description="Disordered" evidence="1">
    <location>
        <begin position="951"/>
        <end position="979"/>
    </location>
</feature>
<comment type="caution">
    <text evidence="2">The sequence shown here is derived from an EMBL/GenBank/DDBJ whole genome shotgun (WGS) entry which is preliminary data.</text>
</comment>
<feature type="region of interest" description="Disordered" evidence="1">
    <location>
        <begin position="423"/>
        <end position="490"/>
    </location>
</feature>
<evidence type="ECO:0000313" key="2">
    <source>
        <dbReference type="EMBL" id="PVD21519.1"/>
    </source>
</evidence>
<feature type="region of interest" description="Disordered" evidence="1">
    <location>
        <begin position="138"/>
        <end position="248"/>
    </location>
</feature>
<feature type="region of interest" description="Disordered" evidence="1">
    <location>
        <begin position="744"/>
        <end position="806"/>
    </location>
</feature>
<evidence type="ECO:0000313" key="3">
    <source>
        <dbReference type="Proteomes" id="UP000245119"/>
    </source>
</evidence>
<feature type="compositionally biased region" description="Polar residues" evidence="1">
    <location>
        <begin position="746"/>
        <end position="763"/>
    </location>
</feature>
<protein>
    <submittedName>
        <fullName evidence="2">Uncharacterized protein</fullName>
    </submittedName>
</protein>
<dbReference type="OrthoDB" id="6517071at2759"/>
<feature type="region of interest" description="Disordered" evidence="1">
    <location>
        <begin position="675"/>
        <end position="731"/>
    </location>
</feature>
<gene>
    <name evidence="2" type="ORF">C0Q70_17317</name>
</gene>
<dbReference type="OMA" id="THEYQSE"/>
<feature type="compositionally biased region" description="Basic and acidic residues" evidence="1">
    <location>
        <begin position="695"/>
        <end position="705"/>
    </location>
</feature>
<evidence type="ECO:0000256" key="1">
    <source>
        <dbReference type="SAM" id="MobiDB-lite"/>
    </source>
</evidence>
<feature type="compositionally biased region" description="Basic and acidic residues" evidence="1">
    <location>
        <begin position="138"/>
        <end position="163"/>
    </location>
</feature>
<feature type="compositionally biased region" description="Polar residues" evidence="1">
    <location>
        <begin position="787"/>
        <end position="797"/>
    </location>
</feature>
<dbReference type="EMBL" id="PZQS01000011">
    <property type="protein sequence ID" value="PVD21519.1"/>
    <property type="molecule type" value="Genomic_DNA"/>
</dbReference>
<feature type="region of interest" description="Disordered" evidence="1">
    <location>
        <begin position="284"/>
        <end position="409"/>
    </location>
</feature>
<organism evidence="2 3">
    <name type="scientific">Pomacea canaliculata</name>
    <name type="common">Golden apple snail</name>
    <dbReference type="NCBI Taxonomy" id="400727"/>
    <lineage>
        <taxon>Eukaryota</taxon>
        <taxon>Metazoa</taxon>
        <taxon>Spiralia</taxon>
        <taxon>Lophotrochozoa</taxon>
        <taxon>Mollusca</taxon>
        <taxon>Gastropoda</taxon>
        <taxon>Caenogastropoda</taxon>
        <taxon>Architaenioglossa</taxon>
        <taxon>Ampullarioidea</taxon>
        <taxon>Ampullariidae</taxon>
        <taxon>Pomacea</taxon>
    </lineage>
</organism>
<dbReference type="AlphaFoldDB" id="A0A2T7NK34"/>
<accession>A0A2T7NK34</accession>
<feature type="compositionally biased region" description="Low complexity" evidence="1">
    <location>
        <begin position="461"/>
        <end position="486"/>
    </location>
</feature>
<feature type="compositionally biased region" description="Basic and acidic residues" evidence="1">
    <location>
        <begin position="284"/>
        <end position="294"/>
    </location>
</feature>
<dbReference type="Proteomes" id="UP000245119">
    <property type="component" value="Linkage Group LG11"/>
</dbReference>
<keyword evidence="3" id="KW-1185">Reference proteome</keyword>
<proteinExistence type="predicted"/>
<feature type="compositionally biased region" description="Low complexity" evidence="1">
    <location>
        <begin position="387"/>
        <end position="409"/>
    </location>
</feature>
<sequence>MNGVAAPVEYNTEVHTTRKMSAGLRNNPDMVSDSNFISPVPDHISSIHDNPFYKSFGVRHPRALTSREPSLPVRAKHSDTESTLQFREELGEYKPGSGFVHKLMGKFASLSTREEPTPSYLHIKHAGSVENILRNDQHTAETEDNHTEETRIGGRERGRESFRSQKHRARSVDSVNNSHRKPHLQVSLRHVDRKWERPPSPTKPTRDSHIEAPDVTLAPENIILIENPPPQPSATDAEVDSDATDDRSQAHATYFKDEAAVDELPKPNTVLTVRNIFESAAQAEAEHVSRRDKPLSPTRDVSSWGDFDRKDSPISPTDPAARGQAFTPREVRPHVSQSSPRVVDAARNFEFPRTAEFVRNGDRQSSSSMDVNDTGSMDTSIPAEIPLPLTNTTSSSFSSSSSSSSTVSSLALSSNSGITAELHSDDRTLVSTESSRPIPAGRSTAAVKAVPASRPVVPARSSKTISDASTTATSAATSVPPSFTPSVKKTSPVMPVAPFKKQTESEDENRYLVFTSKKDTSKPSKPRRVKDYGEMVVDTASHTKRDETERKQVETDVQKVNKVNVLHKKGRAPPVPLDKVDGSDGNLVQTLKVVNSRQDSWSSPRIEDTMAPELPAEKIPFHLVSNVEREHGKPTTVSQSEGKEKQDIPVSMETQEMTEPIKGIPRIIAQRMKQNSEAIHTGPPGELFGVRLGKTRHEDDGKDDGSEIPCKRLTPVQSLGKQDKAASVPSEIENQIASVRKRMEAGSQNKSGGVSQIFDSSQLQKKRREKQAARTAPQVGVPRLDLSSLTSEDSGNPGSDGGYRVTPREIKPCSIEFIGANISLGRSLLDKNRTIKINIRFHDNLSQTFEYPSEQWMLEQYLREHPDEVFVLQDDAGPTESSDDGDVAPGTFLRDGTSLELGERLLMSTPALSQSATLQSYRGKFQQEYVMGSIFKQPEKPVQSIEIQDPVDVNSMDLRPSDEESTNVWSTNETSDLLF</sequence>
<name>A0A2T7NK34_POMCA</name>